<dbReference type="KEGG" id="ecc:c2574"/>
<evidence type="ECO:0000313" key="2">
    <source>
        <dbReference type="EMBL" id="AAN81029.1"/>
    </source>
</evidence>
<feature type="region of interest" description="Disordered" evidence="1">
    <location>
        <begin position="30"/>
        <end position="52"/>
    </location>
</feature>
<dbReference type="HOGENOM" id="CLU_3117895_0_0_6"/>
<sequence>MALTETANFVFVVIYIAVSHSLPDATLPRLIRPTNPNRRSDKAFTPHPTNSA</sequence>
<accession>A0A0H2V8V5</accession>
<evidence type="ECO:0000313" key="3">
    <source>
        <dbReference type="Proteomes" id="UP000001410"/>
    </source>
</evidence>
<organism evidence="2 3">
    <name type="scientific">Escherichia coli O6:H1 (strain CFT073 / ATCC 700928 / UPEC)</name>
    <dbReference type="NCBI Taxonomy" id="199310"/>
    <lineage>
        <taxon>Bacteria</taxon>
        <taxon>Pseudomonadati</taxon>
        <taxon>Pseudomonadota</taxon>
        <taxon>Gammaproteobacteria</taxon>
        <taxon>Enterobacterales</taxon>
        <taxon>Enterobacteriaceae</taxon>
        <taxon>Escherichia</taxon>
    </lineage>
</organism>
<gene>
    <name evidence="2" type="ordered locus">c2574</name>
</gene>
<protein>
    <submittedName>
        <fullName evidence="2">Uncharacterized protein</fullName>
    </submittedName>
</protein>
<reference evidence="2 3" key="1">
    <citation type="journal article" date="2002" name="Proc. Natl. Acad. Sci. U.S.A.">
        <title>Extensive mosaic structure revealed by the complete genome sequence of uropathogenic Escherichia coli.</title>
        <authorList>
            <person name="Welch R.A."/>
            <person name="Burland V."/>
            <person name="Plunkett G.III."/>
            <person name="Redford P."/>
            <person name="Roesch P."/>
            <person name="Rasko D."/>
            <person name="Buckles E.L."/>
            <person name="Liou S.R."/>
            <person name="Boutin A."/>
            <person name="Hackett J."/>
            <person name="Stroud D."/>
            <person name="Mayhew G.F."/>
            <person name="Rose D.J."/>
            <person name="Zhou S."/>
            <person name="Schwartz D.C."/>
            <person name="Perna N.T."/>
            <person name="Mobley H.L."/>
            <person name="Donnenberg M.S."/>
            <person name="Blattner F.R."/>
        </authorList>
    </citation>
    <scope>NUCLEOTIDE SEQUENCE [LARGE SCALE GENOMIC DNA]</scope>
    <source>
        <strain evidence="3">CFT073 / ATCC 700928 / UPEC</strain>
    </source>
</reference>
<dbReference type="AlphaFoldDB" id="A0A0H2V8V5"/>
<dbReference type="AntiFam" id="ANF00064">
    <property type="entry name" value="Unclear, Possibly translation of poorly localized IS Element IS621"/>
</dbReference>
<dbReference type="Proteomes" id="UP000001410">
    <property type="component" value="Chromosome"/>
</dbReference>
<proteinExistence type="predicted"/>
<evidence type="ECO:0000256" key="1">
    <source>
        <dbReference type="SAM" id="MobiDB-lite"/>
    </source>
</evidence>
<keyword evidence="3" id="KW-1185">Reference proteome</keyword>
<name>A0A0H2V8V5_ECOL6</name>
<dbReference type="EMBL" id="AE014075">
    <property type="protein sequence ID" value="AAN81029.1"/>
    <property type="molecule type" value="Genomic_DNA"/>
</dbReference>